<reference evidence="1" key="2">
    <citation type="journal article" date="2015" name="Data Brief">
        <title>Shoot transcriptome of the giant reed, Arundo donax.</title>
        <authorList>
            <person name="Barrero R.A."/>
            <person name="Guerrero F.D."/>
            <person name="Moolhuijzen P."/>
            <person name="Goolsby J.A."/>
            <person name="Tidwell J."/>
            <person name="Bellgard S.E."/>
            <person name="Bellgard M.I."/>
        </authorList>
    </citation>
    <scope>NUCLEOTIDE SEQUENCE</scope>
    <source>
        <tissue evidence="1">Shoot tissue taken approximately 20 cm above the soil surface</tissue>
    </source>
</reference>
<reference evidence="1" key="1">
    <citation type="submission" date="2014-09" db="EMBL/GenBank/DDBJ databases">
        <authorList>
            <person name="Magalhaes I.L.F."/>
            <person name="Oliveira U."/>
            <person name="Santos F.R."/>
            <person name="Vidigal T.H.D.A."/>
            <person name="Brescovit A.D."/>
            <person name="Santos A.J."/>
        </authorList>
    </citation>
    <scope>NUCLEOTIDE SEQUENCE</scope>
    <source>
        <tissue evidence="1">Shoot tissue taken approximately 20 cm above the soil surface</tissue>
    </source>
</reference>
<organism evidence="1">
    <name type="scientific">Arundo donax</name>
    <name type="common">Giant reed</name>
    <name type="synonym">Donax arundinaceus</name>
    <dbReference type="NCBI Taxonomy" id="35708"/>
    <lineage>
        <taxon>Eukaryota</taxon>
        <taxon>Viridiplantae</taxon>
        <taxon>Streptophyta</taxon>
        <taxon>Embryophyta</taxon>
        <taxon>Tracheophyta</taxon>
        <taxon>Spermatophyta</taxon>
        <taxon>Magnoliopsida</taxon>
        <taxon>Liliopsida</taxon>
        <taxon>Poales</taxon>
        <taxon>Poaceae</taxon>
        <taxon>PACMAD clade</taxon>
        <taxon>Arundinoideae</taxon>
        <taxon>Arundineae</taxon>
        <taxon>Arundo</taxon>
    </lineage>
</organism>
<evidence type="ECO:0000313" key="1">
    <source>
        <dbReference type="EMBL" id="JAD17527.1"/>
    </source>
</evidence>
<sequence length="31" mass="3673">MAETSFAYVLHSNNILKKKKRHRCKIKEVLS</sequence>
<dbReference type="EMBL" id="GBRH01280368">
    <property type="protein sequence ID" value="JAD17527.1"/>
    <property type="molecule type" value="Transcribed_RNA"/>
</dbReference>
<proteinExistence type="predicted"/>
<dbReference type="AlphaFoldDB" id="A0A0A8Y0H3"/>
<accession>A0A0A8Y0H3</accession>
<name>A0A0A8Y0H3_ARUDO</name>
<protein>
    <submittedName>
        <fullName evidence="1">Uncharacterized protein</fullName>
    </submittedName>
</protein>